<comment type="subcellular location">
    <subcellularLocation>
        <location evidence="2 8">Cytoplasmic vesicle membrane</location>
        <topology evidence="2 8">Peripheral membrane protein</topology>
        <orientation evidence="2 8">Cytoplasmic side</orientation>
    </subcellularLocation>
    <subcellularLocation>
        <location evidence="8">Membrane</location>
        <location evidence="8">Coated pit</location>
        <topology evidence="8">Peripheral membrane protein</topology>
        <orientation evidence="8">Cytoplasmic side</orientation>
    </subcellularLocation>
    <text evidence="8">Cytoplasmic face of coated pits and vesicles.</text>
</comment>
<evidence type="ECO:0000256" key="6">
    <source>
        <dbReference type="ARBA" id="ARBA00023176"/>
    </source>
</evidence>
<keyword evidence="6 8" id="KW-0168">Coated pit</keyword>
<dbReference type="GO" id="GO:0005929">
    <property type="term" value="C:cilium"/>
    <property type="evidence" value="ECO:0007669"/>
    <property type="project" value="TreeGrafter"/>
</dbReference>
<dbReference type="PROSITE" id="PS51329">
    <property type="entry name" value="C_CAP_COFACTOR_C"/>
    <property type="match status" value="1"/>
</dbReference>
<comment type="similarity">
    <text evidence="3 8">Belongs to the clathrin light chain family.</text>
</comment>
<dbReference type="InterPro" id="IPR039093">
    <property type="entry name" value="XRP2"/>
</dbReference>
<gene>
    <name evidence="11" type="ORF">CVIRNUC_008411</name>
</gene>
<evidence type="ECO:0000256" key="9">
    <source>
        <dbReference type="SAM" id="MobiDB-lite"/>
    </source>
</evidence>
<dbReference type="GO" id="GO:0005096">
    <property type="term" value="F:GTPase activator activity"/>
    <property type="evidence" value="ECO:0007669"/>
    <property type="project" value="InterPro"/>
</dbReference>
<keyword evidence="12" id="KW-1185">Reference proteome</keyword>
<name>A0AAV1IG23_9CHLO</name>
<dbReference type="InterPro" id="IPR017901">
    <property type="entry name" value="C-CAP_CF_C-like"/>
</dbReference>
<evidence type="ECO:0000256" key="1">
    <source>
        <dbReference type="ARBA" id="ARBA00003913"/>
    </source>
</evidence>
<dbReference type="AlphaFoldDB" id="A0AAV1IG23"/>
<dbReference type="InterPro" id="IPR000996">
    <property type="entry name" value="Clathrin_L-chain"/>
</dbReference>
<dbReference type="GO" id="GO:0006886">
    <property type="term" value="P:intracellular protein transport"/>
    <property type="evidence" value="ECO:0007669"/>
    <property type="project" value="InterPro"/>
</dbReference>
<dbReference type="Pfam" id="PF07986">
    <property type="entry name" value="TBCC"/>
    <property type="match status" value="1"/>
</dbReference>
<evidence type="ECO:0000256" key="3">
    <source>
        <dbReference type="ARBA" id="ARBA00005263"/>
    </source>
</evidence>
<evidence type="ECO:0000313" key="12">
    <source>
        <dbReference type="Proteomes" id="UP001314263"/>
    </source>
</evidence>
<accession>A0AAV1IG23</accession>
<feature type="region of interest" description="Disordered" evidence="9">
    <location>
        <begin position="236"/>
        <end position="255"/>
    </location>
</feature>
<feature type="region of interest" description="Disordered" evidence="9">
    <location>
        <begin position="270"/>
        <end position="299"/>
    </location>
</feature>
<evidence type="ECO:0000256" key="2">
    <source>
        <dbReference type="ARBA" id="ARBA00004180"/>
    </source>
</evidence>
<evidence type="ECO:0000256" key="5">
    <source>
        <dbReference type="ARBA" id="ARBA00023136"/>
    </source>
</evidence>
<dbReference type="InterPro" id="IPR016098">
    <property type="entry name" value="CAP/MinC_C"/>
</dbReference>
<keyword evidence="5 8" id="KW-0472">Membrane</keyword>
<keyword evidence="7 8" id="KW-0968">Cytoplasmic vesicle</keyword>
<dbReference type="PANTHER" id="PTHR15440">
    <property type="entry name" value="XRP2 PROTEIN"/>
    <property type="match status" value="1"/>
</dbReference>
<proteinExistence type="inferred from homology"/>
<dbReference type="GO" id="GO:0005198">
    <property type="term" value="F:structural molecule activity"/>
    <property type="evidence" value="ECO:0007669"/>
    <property type="project" value="InterPro"/>
</dbReference>
<dbReference type="Pfam" id="PF01086">
    <property type="entry name" value="Clathrin_lg_ch"/>
    <property type="match status" value="1"/>
</dbReference>
<dbReference type="Proteomes" id="UP001314263">
    <property type="component" value="Unassembled WGS sequence"/>
</dbReference>
<comment type="similarity">
    <text evidence="4">Belongs to the TBCC family.</text>
</comment>
<dbReference type="GO" id="GO:0030132">
    <property type="term" value="C:clathrin coat of coated pit"/>
    <property type="evidence" value="ECO:0007669"/>
    <property type="project" value="InterPro"/>
</dbReference>
<evidence type="ECO:0000259" key="10">
    <source>
        <dbReference type="PROSITE" id="PS51329"/>
    </source>
</evidence>
<comment type="function">
    <text evidence="1 8">Clathrin is the major protein of the polyhedral coat of coated pits and vesicles.</text>
</comment>
<dbReference type="PANTHER" id="PTHR15440:SF0">
    <property type="entry name" value="PROTEIN XRP2"/>
    <property type="match status" value="1"/>
</dbReference>
<reference evidence="11 12" key="1">
    <citation type="submission" date="2023-10" db="EMBL/GenBank/DDBJ databases">
        <authorList>
            <person name="Maclean D."/>
            <person name="Macfadyen A."/>
        </authorList>
    </citation>
    <scope>NUCLEOTIDE SEQUENCE [LARGE SCALE GENOMIC DNA]</scope>
</reference>
<feature type="domain" description="C-CAP/cofactor C-like" evidence="10">
    <location>
        <begin position="1"/>
        <end position="142"/>
    </location>
</feature>
<dbReference type="Gene3D" id="2.160.20.70">
    <property type="match status" value="1"/>
</dbReference>
<dbReference type="EMBL" id="CAUYUE010000012">
    <property type="protein sequence ID" value="CAK0785205.1"/>
    <property type="molecule type" value="Genomic_DNA"/>
</dbReference>
<evidence type="ECO:0000313" key="11">
    <source>
        <dbReference type="EMBL" id="CAK0785205.1"/>
    </source>
</evidence>
<sequence>MDLEFTGASGETFTKLPGTINGESVVLKDLKDCSVYLLDYSGEVEVTNVQDSQIFIGPVDGPAIFDNVKGCHISVAAQQLQVRGSQDSEFAVYSANKPTIEHSAELRFTCWMGAYPGLTTHFSKANLDPKANQWDKVYDVSAEHGEGPNFELLDATEYWEVPIEGGPPPDNPVPGASGARYSPPAGAAAAAPAAADADLFTENGGGFGGPQENGHVTPQAEGNLGGEHPKVAAVREASRERLAKQEAEESHAKEGLVKNAATYLETFYQKRNTTKGQRSKENRQSADRLSGGTGPEGDTEWEKAISLINFGFSRPNGSDLSRFKNVLFAAKSRNVPIAGHTPDGPKA</sequence>
<dbReference type="GO" id="GO:0030130">
    <property type="term" value="C:clathrin coat of trans-Golgi network vesicle"/>
    <property type="evidence" value="ECO:0007669"/>
    <property type="project" value="InterPro"/>
</dbReference>
<evidence type="ECO:0000256" key="8">
    <source>
        <dbReference type="RuleBase" id="RU363137"/>
    </source>
</evidence>
<feature type="region of interest" description="Disordered" evidence="9">
    <location>
        <begin position="164"/>
        <end position="185"/>
    </location>
</feature>
<dbReference type="InterPro" id="IPR012945">
    <property type="entry name" value="Tubulin-bd_cofactor_C_dom"/>
</dbReference>
<protein>
    <recommendedName>
        <fullName evidence="8">Clathrin light chain</fullName>
    </recommendedName>
</protein>
<dbReference type="GO" id="GO:0006892">
    <property type="term" value="P:post-Golgi vesicle-mediated transport"/>
    <property type="evidence" value="ECO:0007669"/>
    <property type="project" value="TreeGrafter"/>
</dbReference>
<feature type="region of interest" description="Disordered" evidence="9">
    <location>
        <begin position="203"/>
        <end position="227"/>
    </location>
</feature>
<dbReference type="GO" id="GO:1990075">
    <property type="term" value="C:periciliary membrane compartment"/>
    <property type="evidence" value="ECO:0007669"/>
    <property type="project" value="TreeGrafter"/>
</dbReference>
<feature type="compositionally biased region" description="Low complexity" evidence="9">
    <location>
        <begin position="174"/>
        <end position="185"/>
    </location>
</feature>
<comment type="caution">
    <text evidence="11">The sequence shown here is derived from an EMBL/GenBank/DDBJ whole genome shotgun (WGS) entry which is preliminary data.</text>
</comment>
<evidence type="ECO:0000256" key="7">
    <source>
        <dbReference type="ARBA" id="ARBA00023329"/>
    </source>
</evidence>
<evidence type="ECO:0000256" key="4">
    <source>
        <dbReference type="ARBA" id="ARBA00008848"/>
    </source>
</evidence>
<organism evidence="11 12">
    <name type="scientific">Coccomyxa viridis</name>
    <dbReference type="NCBI Taxonomy" id="1274662"/>
    <lineage>
        <taxon>Eukaryota</taxon>
        <taxon>Viridiplantae</taxon>
        <taxon>Chlorophyta</taxon>
        <taxon>core chlorophytes</taxon>
        <taxon>Trebouxiophyceae</taxon>
        <taxon>Trebouxiophyceae incertae sedis</taxon>
        <taxon>Coccomyxaceae</taxon>
        <taxon>Coccomyxa</taxon>
    </lineage>
</organism>